<organism evidence="2 3">
    <name type="scientific">Eimeria maxima</name>
    <name type="common">Coccidian parasite</name>
    <dbReference type="NCBI Taxonomy" id="5804"/>
    <lineage>
        <taxon>Eukaryota</taxon>
        <taxon>Sar</taxon>
        <taxon>Alveolata</taxon>
        <taxon>Apicomplexa</taxon>
        <taxon>Conoidasida</taxon>
        <taxon>Coccidia</taxon>
        <taxon>Eucoccidiorida</taxon>
        <taxon>Eimeriorina</taxon>
        <taxon>Eimeriidae</taxon>
        <taxon>Eimeria</taxon>
    </lineage>
</organism>
<evidence type="ECO:0000313" key="3">
    <source>
        <dbReference type="Proteomes" id="UP000030763"/>
    </source>
</evidence>
<dbReference type="GeneID" id="25338615"/>
<evidence type="ECO:0000256" key="1">
    <source>
        <dbReference type="SAM" id="MobiDB-lite"/>
    </source>
</evidence>
<dbReference type="RefSeq" id="XP_013338558.1">
    <property type="nucleotide sequence ID" value="XM_013483104.1"/>
</dbReference>
<feature type="compositionally biased region" description="Pro residues" evidence="1">
    <location>
        <begin position="43"/>
        <end position="52"/>
    </location>
</feature>
<keyword evidence="3" id="KW-1185">Reference proteome</keyword>
<feature type="non-terminal residue" evidence="2">
    <location>
        <position position="329"/>
    </location>
</feature>
<evidence type="ECO:0000313" key="2">
    <source>
        <dbReference type="EMBL" id="CDJ61908.1"/>
    </source>
</evidence>
<dbReference type="AlphaFoldDB" id="U6MFS4"/>
<feature type="compositionally biased region" description="Pro residues" evidence="1">
    <location>
        <begin position="73"/>
        <end position="83"/>
    </location>
</feature>
<protein>
    <submittedName>
        <fullName evidence="2">Uncharacterized protein</fullName>
    </submittedName>
</protein>
<accession>U6MFS4</accession>
<dbReference type="Proteomes" id="UP000030763">
    <property type="component" value="Unassembled WGS sequence"/>
</dbReference>
<dbReference type="EMBL" id="HG722278">
    <property type="protein sequence ID" value="CDJ61908.1"/>
    <property type="molecule type" value="Genomic_DNA"/>
</dbReference>
<reference evidence="2" key="1">
    <citation type="submission" date="2013-10" db="EMBL/GenBank/DDBJ databases">
        <title>Genomic analysis of the causative agents of coccidiosis in chickens.</title>
        <authorList>
            <person name="Reid A.J."/>
            <person name="Blake D."/>
            <person name="Billington K."/>
            <person name="Browne H."/>
            <person name="Dunn M."/>
            <person name="Hung S."/>
            <person name="Kawahara F."/>
            <person name="Miranda-Saavedra D."/>
            <person name="Mourier T."/>
            <person name="Nagra H."/>
            <person name="Otto T.D."/>
            <person name="Rawlings N."/>
            <person name="Sanchez A."/>
            <person name="Sanders M."/>
            <person name="Subramaniam C."/>
            <person name="Tay Y."/>
            <person name="Dear P."/>
            <person name="Doerig C."/>
            <person name="Gruber A."/>
            <person name="Parkinson J."/>
            <person name="Shirley M."/>
            <person name="Wan K.L."/>
            <person name="Berriman M."/>
            <person name="Tomley F."/>
            <person name="Pain A."/>
        </authorList>
    </citation>
    <scope>NUCLEOTIDE SEQUENCE [LARGE SCALE GENOMIC DNA]</scope>
    <source>
        <strain evidence="2">Weybridge</strain>
    </source>
</reference>
<name>U6MFS4_EIMMA</name>
<dbReference type="VEuPathDB" id="ToxoDB:EMWEY_00046290"/>
<gene>
    <name evidence="2" type="ORF">EMWEY_00046290</name>
</gene>
<proteinExistence type="predicted"/>
<feature type="region of interest" description="Disordered" evidence="1">
    <location>
        <begin position="1"/>
        <end position="158"/>
    </location>
</feature>
<reference evidence="2" key="2">
    <citation type="submission" date="2013-10" db="EMBL/GenBank/DDBJ databases">
        <authorList>
            <person name="Aslett M."/>
        </authorList>
    </citation>
    <scope>NUCLEOTIDE SEQUENCE [LARGE SCALE GENOMIC DNA]</scope>
    <source>
        <strain evidence="2">Weybridge</strain>
    </source>
</reference>
<sequence length="329" mass="35274">MQARRRLSASGGEGGGGSEDIGLLEGVNEEGGGGEDRPKKAPVGPPKGPPKGAPQEGVKERGSSDTQLVAVGVPPPPSSPALTPPSSGRTDTLPGQQNAAPPTPTVGGNRDAGAVSPVSPPSPVQSTTGSMESSAGGRGTSTRKQRRKKKKAELINGPDPHTYRRELCTMLRMDATLQAWYALVVLYVAEWPTYARHGTGGDAYLSYLKDLAEKFEVPRHAAVQVQMLFAEELSCGTPSFFLDGLKIVGKDIHRHHDLIMVLRKYREDSDFADLIDYTQVTKLPADVSISGFPMILRTAFEGFAFCFSKNLYIRPDKKGDGQSRRTEGT</sequence>
<feature type="compositionally biased region" description="Basic residues" evidence="1">
    <location>
        <begin position="141"/>
        <end position="151"/>
    </location>
</feature>
<feature type="compositionally biased region" description="Polar residues" evidence="1">
    <location>
        <begin position="88"/>
        <end position="100"/>
    </location>
</feature>